<evidence type="ECO:0000256" key="3">
    <source>
        <dbReference type="ARBA" id="ARBA00022676"/>
    </source>
</evidence>
<dbReference type="GO" id="GO:0008194">
    <property type="term" value="F:UDP-glycosyltransferase activity"/>
    <property type="evidence" value="ECO:0007669"/>
    <property type="project" value="TreeGrafter"/>
</dbReference>
<accession>A0A8J2NTE8</accession>
<keyword evidence="9" id="KW-0472">Membrane</keyword>
<evidence type="ECO:0000313" key="11">
    <source>
        <dbReference type="EMBL" id="CAG7720453.1"/>
    </source>
</evidence>
<evidence type="ECO:0000256" key="5">
    <source>
        <dbReference type="ARBA" id="ARBA00022692"/>
    </source>
</evidence>
<dbReference type="EMBL" id="CAJVCH010070755">
    <property type="protein sequence ID" value="CAG7720453.1"/>
    <property type="molecule type" value="Genomic_DNA"/>
</dbReference>
<proteinExistence type="inferred from homology"/>
<keyword evidence="12" id="KW-1185">Reference proteome</keyword>
<evidence type="ECO:0000256" key="4">
    <source>
        <dbReference type="ARBA" id="ARBA00022679"/>
    </source>
</evidence>
<dbReference type="PANTHER" id="PTHR11214:SF349">
    <property type="entry name" value="BETA-1,3-GALACTOSYLTRANSFERASE BRN"/>
    <property type="match status" value="1"/>
</dbReference>
<dbReference type="PANTHER" id="PTHR11214">
    <property type="entry name" value="BETA-1,3-N-ACETYLGLUCOSAMINYLTRANSFERASE"/>
    <property type="match status" value="1"/>
</dbReference>
<keyword evidence="3 10" id="KW-0328">Glycosyltransferase</keyword>
<evidence type="ECO:0000256" key="1">
    <source>
        <dbReference type="ARBA" id="ARBA00004323"/>
    </source>
</evidence>
<dbReference type="InterPro" id="IPR002659">
    <property type="entry name" value="Glyco_trans_31"/>
</dbReference>
<evidence type="ECO:0000256" key="6">
    <source>
        <dbReference type="ARBA" id="ARBA00022968"/>
    </source>
</evidence>
<comment type="caution">
    <text evidence="11">The sequence shown here is derived from an EMBL/GenBank/DDBJ whole genome shotgun (WGS) entry which is preliminary data.</text>
</comment>
<organism evidence="11 12">
    <name type="scientific">Allacma fusca</name>
    <dbReference type="NCBI Taxonomy" id="39272"/>
    <lineage>
        <taxon>Eukaryota</taxon>
        <taxon>Metazoa</taxon>
        <taxon>Ecdysozoa</taxon>
        <taxon>Arthropoda</taxon>
        <taxon>Hexapoda</taxon>
        <taxon>Collembola</taxon>
        <taxon>Symphypleona</taxon>
        <taxon>Sminthuridae</taxon>
        <taxon>Allacma</taxon>
    </lineage>
</organism>
<name>A0A8J2NTE8_9HEXA</name>
<dbReference type="OrthoDB" id="5957813at2759"/>
<keyword evidence="7" id="KW-1133">Transmembrane helix</keyword>
<dbReference type="Proteomes" id="UP000708208">
    <property type="component" value="Unassembled WGS sequence"/>
</dbReference>
<protein>
    <recommendedName>
        <fullName evidence="10">Hexosyltransferase</fullName>
        <ecNumber evidence="10">2.4.1.-</ecNumber>
    </recommendedName>
</protein>
<evidence type="ECO:0000256" key="10">
    <source>
        <dbReference type="RuleBase" id="RU363063"/>
    </source>
</evidence>
<keyword evidence="5" id="KW-0812">Transmembrane</keyword>
<evidence type="ECO:0000256" key="9">
    <source>
        <dbReference type="ARBA" id="ARBA00023136"/>
    </source>
</evidence>
<dbReference type="AlphaFoldDB" id="A0A8J2NTE8"/>
<evidence type="ECO:0000256" key="2">
    <source>
        <dbReference type="ARBA" id="ARBA00008661"/>
    </source>
</evidence>
<dbReference type="EC" id="2.4.1.-" evidence="10"/>
<gene>
    <name evidence="11" type="ORF">AFUS01_LOCUS9729</name>
</gene>
<keyword evidence="6" id="KW-0735">Signal-anchor</keyword>
<comment type="subcellular location">
    <subcellularLocation>
        <location evidence="1 10">Golgi apparatus membrane</location>
        <topology evidence="1 10">Single-pass type II membrane protein</topology>
    </subcellularLocation>
</comment>
<dbReference type="GO" id="GO:0006493">
    <property type="term" value="P:protein O-linked glycosylation"/>
    <property type="evidence" value="ECO:0007669"/>
    <property type="project" value="TreeGrafter"/>
</dbReference>
<reference evidence="11" key="1">
    <citation type="submission" date="2021-06" db="EMBL/GenBank/DDBJ databases">
        <authorList>
            <person name="Hodson N. C."/>
            <person name="Mongue J. A."/>
            <person name="Jaron S. K."/>
        </authorList>
    </citation>
    <scope>NUCLEOTIDE SEQUENCE</scope>
</reference>
<keyword evidence="4" id="KW-0808">Transferase</keyword>
<dbReference type="GO" id="GO:0000139">
    <property type="term" value="C:Golgi membrane"/>
    <property type="evidence" value="ECO:0007669"/>
    <property type="project" value="UniProtKB-SubCell"/>
</dbReference>
<dbReference type="GO" id="GO:0016758">
    <property type="term" value="F:hexosyltransferase activity"/>
    <property type="evidence" value="ECO:0007669"/>
    <property type="project" value="InterPro"/>
</dbReference>
<dbReference type="Pfam" id="PF01762">
    <property type="entry name" value="Galactosyl_T"/>
    <property type="match status" value="1"/>
</dbReference>
<evidence type="ECO:0000313" key="12">
    <source>
        <dbReference type="Proteomes" id="UP000708208"/>
    </source>
</evidence>
<evidence type="ECO:0000256" key="7">
    <source>
        <dbReference type="ARBA" id="ARBA00022989"/>
    </source>
</evidence>
<keyword evidence="8 10" id="KW-0333">Golgi apparatus</keyword>
<sequence length="320" mass="37556">MKLALDTVVIRCDGRNPGEEPINDIYNNSFATHPASRCKRPLGVLILIKTCFQNKQKRDALRDTWANSKYLEQLDVPVEYAFILGHGVYNDISVKEKFMEEVTNHQDIIIANFVDTYRNNTFKTLAGLHWGLEYCKDYEFLFMVDDDMYVSLHNLIGFLRQPRKYPKRGNRKVNGKYEFEIPGRQIFWSGFVYNEPVFPKRDRKNKWFITWDEYPFKTFPSLVPGAAIIYSRNVTQQFVLASPFVKHLNLDDVYLSLVAAKLCIKPFPITELILNKWNWNPKRSKKDKPYQEKNAIAVHGLETPPKLIQFWKKYEQGILS</sequence>
<comment type="similarity">
    <text evidence="2 10">Belongs to the glycosyltransferase 31 family.</text>
</comment>
<evidence type="ECO:0000256" key="8">
    <source>
        <dbReference type="ARBA" id="ARBA00023034"/>
    </source>
</evidence>